<dbReference type="STRING" id="686832.A0A0C3C535"/>
<reference evidence="3" key="2">
    <citation type="submission" date="2015-01" db="EMBL/GenBank/DDBJ databases">
        <title>Evolutionary Origins and Diversification of the Mycorrhizal Mutualists.</title>
        <authorList>
            <consortium name="DOE Joint Genome Institute"/>
            <consortium name="Mycorrhizal Genomics Consortium"/>
            <person name="Kohler A."/>
            <person name="Kuo A."/>
            <person name="Nagy L.G."/>
            <person name="Floudas D."/>
            <person name="Copeland A."/>
            <person name="Barry K.W."/>
            <person name="Cichocki N."/>
            <person name="Veneault-Fourrey C."/>
            <person name="LaButti K."/>
            <person name="Lindquist E.A."/>
            <person name="Lipzen A."/>
            <person name="Lundell T."/>
            <person name="Morin E."/>
            <person name="Murat C."/>
            <person name="Riley R."/>
            <person name="Ohm R."/>
            <person name="Sun H."/>
            <person name="Tunlid A."/>
            <person name="Henrissat B."/>
            <person name="Grigoriev I.V."/>
            <person name="Hibbett D.S."/>
            <person name="Martin F."/>
        </authorList>
    </citation>
    <scope>NUCLEOTIDE SEQUENCE [LARGE SCALE GENOMIC DNA]</scope>
    <source>
        <strain evidence="3">h7</strain>
    </source>
</reference>
<dbReference type="SUPFAM" id="SSF52047">
    <property type="entry name" value="RNI-like"/>
    <property type="match status" value="1"/>
</dbReference>
<protein>
    <recommendedName>
        <fullName evidence="1">F-box domain-containing protein</fullName>
    </recommendedName>
</protein>
<organism evidence="2 3">
    <name type="scientific">Hebeloma cylindrosporum</name>
    <dbReference type="NCBI Taxonomy" id="76867"/>
    <lineage>
        <taxon>Eukaryota</taxon>
        <taxon>Fungi</taxon>
        <taxon>Dikarya</taxon>
        <taxon>Basidiomycota</taxon>
        <taxon>Agaricomycotina</taxon>
        <taxon>Agaricomycetes</taxon>
        <taxon>Agaricomycetidae</taxon>
        <taxon>Agaricales</taxon>
        <taxon>Agaricineae</taxon>
        <taxon>Hymenogastraceae</taxon>
        <taxon>Hebeloma</taxon>
    </lineage>
</organism>
<sequence length="557" mass="63016">MKDSSPSLPTSHLTSMKFRELSNSNVEPHDFQADEIRHRIAEIDDVYKVIPPETTQWTDFSHLLLERRRVYSAILSPIRRVPPEIWAEVFQYELADMFVFSVVCRMWRHAALSSPRLWNIVMIDLEDTFHNDLDLKGPEFDFITTWIGRSKAIPISMCLFYEANKFMKEEQAAKIMDVIPGKERWKSLYVGPRCLKPLFHSSSKSVSQTQWDMLQELAIVSSTTFYDPILPYNSTSKGPVSLLALRSLRKLTVKVPDCVSVDYLIAPWAQLVYLHMDGTCSRLADYIGILGECTNLEECLIYIQDVYHPSPSTSIPTKRIGLHKLRSLLVSGTDNVSPILRYLHLPALEDLYLSARCSRFSGWPLSMGDTPRSPGRVLAELIRFSGCALRTLELHTISMKKEDVMTCFRALNTLEQLKVTNVGYLPPLDDALLREIVCSGLLKETPAESVEEEKEVGAGVKALDSVLLPKLASLEVHSYHHGTLSSNAFEDLIRARRPPPGSSSQIPGVARLHHARLTNHWDSPLDLFMRMARSSAFERLSPFIRSLSEYGVGVGIL</sequence>
<dbReference type="Pfam" id="PF00646">
    <property type="entry name" value="F-box"/>
    <property type="match status" value="1"/>
</dbReference>
<name>A0A0C3C535_HEBCY</name>
<keyword evidence="3" id="KW-1185">Reference proteome</keyword>
<gene>
    <name evidence="2" type="ORF">M413DRAFT_447649</name>
</gene>
<dbReference type="Gene3D" id="1.20.1280.50">
    <property type="match status" value="1"/>
</dbReference>
<dbReference type="AlphaFoldDB" id="A0A0C3C535"/>
<dbReference type="InterPro" id="IPR001810">
    <property type="entry name" value="F-box_dom"/>
</dbReference>
<evidence type="ECO:0000313" key="3">
    <source>
        <dbReference type="Proteomes" id="UP000053424"/>
    </source>
</evidence>
<proteinExistence type="predicted"/>
<dbReference type="InterPro" id="IPR032675">
    <property type="entry name" value="LRR_dom_sf"/>
</dbReference>
<dbReference type="HOGENOM" id="CLU_519864_0_0_1"/>
<reference evidence="2 3" key="1">
    <citation type="submission" date="2014-04" db="EMBL/GenBank/DDBJ databases">
        <authorList>
            <consortium name="DOE Joint Genome Institute"/>
            <person name="Kuo A."/>
            <person name="Gay G."/>
            <person name="Dore J."/>
            <person name="Kohler A."/>
            <person name="Nagy L.G."/>
            <person name="Floudas D."/>
            <person name="Copeland A."/>
            <person name="Barry K.W."/>
            <person name="Cichocki N."/>
            <person name="Veneault-Fourrey C."/>
            <person name="LaButti K."/>
            <person name="Lindquist E.A."/>
            <person name="Lipzen A."/>
            <person name="Lundell T."/>
            <person name="Morin E."/>
            <person name="Murat C."/>
            <person name="Sun H."/>
            <person name="Tunlid A."/>
            <person name="Henrissat B."/>
            <person name="Grigoriev I.V."/>
            <person name="Hibbett D.S."/>
            <person name="Martin F."/>
            <person name="Nordberg H.P."/>
            <person name="Cantor M.N."/>
            <person name="Hua S.X."/>
        </authorList>
    </citation>
    <scope>NUCLEOTIDE SEQUENCE [LARGE SCALE GENOMIC DNA]</scope>
    <source>
        <strain evidence="3">h7</strain>
    </source>
</reference>
<accession>A0A0C3C535</accession>
<dbReference type="OrthoDB" id="2909371at2759"/>
<dbReference type="EMBL" id="KN831789">
    <property type="protein sequence ID" value="KIM38691.1"/>
    <property type="molecule type" value="Genomic_DNA"/>
</dbReference>
<dbReference type="InterPro" id="IPR036047">
    <property type="entry name" value="F-box-like_dom_sf"/>
</dbReference>
<dbReference type="Proteomes" id="UP000053424">
    <property type="component" value="Unassembled WGS sequence"/>
</dbReference>
<evidence type="ECO:0000259" key="1">
    <source>
        <dbReference type="Pfam" id="PF00646"/>
    </source>
</evidence>
<feature type="domain" description="F-box" evidence="1">
    <location>
        <begin position="80"/>
        <end position="117"/>
    </location>
</feature>
<dbReference type="SUPFAM" id="SSF81383">
    <property type="entry name" value="F-box domain"/>
    <property type="match status" value="1"/>
</dbReference>
<evidence type="ECO:0000313" key="2">
    <source>
        <dbReference type="EMBL" id="KIM38691.1"/>
    </source>
</evidence>
<dbReference type="Gene3D" id="3.80.10.10">
    <property type="entry name" value="Ribonuclease Inhibitor"/>
    <property type="match status" value="1"/>
</dbReference>